<evidence type="ECO:0000313" key="3">
    <source>
        <dbReference type="Proteomes" id="UP001054837"/>
    </source>
</evidence>
<dbReference type="EMBL" id="BPLQ01002442">
    <property type="protein sequence ID" value="GIX92885.1"/>
    <property type="molecule type" value="Genomic_DNA"/>
</dbReference>
<proteinExistence type="predicted"/>
<organism evidence="2 3">
    <name type="scientific">Caerostris darwini</name>
    <dbReference type="NCBI Taxonomy" id="1538125"/>
    <lineage>
        <taxon>Eukaryota</taxon>
        <taxon>Metazoa</taxon>
        <taxon>Ecdysozoa</taxon>
        <taxon>Arthropoda</taxon>
        <taxon>Chelicerata</taxon>
        <taxon>Arachnida</taxon>
        <taxon>Araneae</taxon>
        <taxon>Araneomorphae</taxon>
        <taxon>Entelegynae</taxon>
        <taxon>Araneoidea</taxon>
        <taxon>Araneidae</taxon>
        <taxon>Caerostris</taxon>
    </lineage>
</organism>
<gene>
    <name evidence="2" type="ORF">CDAR_594791</name>
</gene>
<feature type="compositionally biased region" description="Basic and acidic residues" evidence="1">
    <location>
        <begin position="23"/>
        <end position="41"/>
    </location>
</feature>
<evidence type="ECO:0000313" key="2">
    <source>
        <dbReference type="EMBL" id="GIX92885.1"/>
    </source>
</evidence>
<name>A0AAV4PA58_9ARAC</name>
<protein>
    <submittedName>
        <fullName evidence="2">Uncharacterized protein</fullName>
    </submittedName>
</protein>
<dbReference type="Proteomes" id="UP001054837">
    <property type="component" value="Unassembled WGS sequence"/>
</dbReference>
<sequence length="240" mass="26025">MCECTTIGKGMSELHITKTGGGLREEEGEKKERAPTPEKIPELPGIRHFAKSVSGLLGVGCSDRFCAATDLVSLSLGGGASKQQTALSTPLSQNVPGYLRNWQLRSATGSRRDATGGGASPAGTLLSIPRSREGILNNLLAPPPPRRSFLLSWICRCLCLLGMRQRRTFEYQFTMVESVLDVCLEQSLGQNSKVAAANSPKVKFLDTLRFLLKDRTEIGFSVEALTGLEDTLAMYKNGLY</sequence>
<dbReference type="AlphaFoldDB" id="A0AAV4PA58"/>
<reference evidence="2 3" key="1">
    <citation type="submission" date="2021-06" db="EMBL/GenBank/DDBJ databases">
        <title>Caerostris darwini draft genome.</title>
        <authorList>
            <person name="Kono N."/>
            <person name="Arakawa K."/>
        </authorList>
    </citation>
    <scope>NUCLEOTIDE SEQUENCE [LARGE SCALE GENOMIC DNA]</scope>
</reference>
<comment type="caution">
    <text evidence="2">The sequence shown here is derived from an EMBL/GenBank/DDBJ whole genome shotgun (WGS) entry which is preliminary data.</text>
</comment>
<accession>A0AAV4PA58</accession>
<keyword evidence="3" id="KW-1185">Reference proteome</keyword>
<evidence type="ECO:0000256" key="1">
    <source>
        <dbReference type="SAM" id="MobiDB-lite"/>
    </source>
</evidence>
<feature type="region of interest" description="Disordered" evidence="1">
    <location>
        <begin position="18"/>
        <end position="42"/>
    </location>
</feature>